<dbReference type="Pfam" id="PF04314">
    <property type="entry name" value="PCuAC"/>
    <property type="match status" value="1"/>
</dbReference>
<dbReference type="EMBL" id="JAULJQ010000006">
    <property type="protein sequence ID" value="MDO2409577.1"/>
    <property type="molecule type" value="Genomic_DNA"/>
</dbReference>
<dbReference type="PANTHER" id="PTHR36302:SF1">
    <property type="entry name" value="COPPER CHAPERONE PCU(A)C"/>
    <property type="match status" value="1"/>
</dbReference>
<accession>A0ABT8T7F7</accession>
<gene>
    <name evidence="1" type="ORF">Q2362_05625</name>
</gene>
<name>A0ABT8T7F7_9BACT</name>
<dbReference type="Gene3D" id="2.60.40.1890">
    <property type="entry name" value="PCu(A)C copper chaperone"/>
    <property type="match status" value="1"/>
</dbReference>
<keyword evidence="2" id="KW-1185">Reference proteome</keyword>
<dbReference type="InterPro" id="IPR058248">
    <property type="entry name" value="Lxx211020-like"/>
</dbReference>
<protein>
    <submittedName>
        <fullName evidence="1">Copper chaperone PCu(A)C</fullName>
    </submittedName>
</protein>
<evidence type="ECO:0000313" key="2">
    <source>
        <dbReference type="Proteomes" id="UP001171111"/>
    </source>
</evidence>
<evidence type="ECO:0000313" key="1">
    <source>
        <dbReference type="EMBL" id="MDO2409577.1"/>
    </source>
</evidence>
<dbReference type="PANTHER" id="PTHR36302">
    <property type="entry name" value="BLR7088 PROTEIN"/>
    <property type="match status" value="1"/>
</dbReference>
<dbReference type="InterPro" id="IPR007410">
    <property type="entry name" value="LpqE-like"/>
</dbReference>
<dbReference type="SUPFAM" id="SSF110087">
    <property type="entry name" value="DR1885-like metal-binding protein"/>
    <property type="match status" value="1"/>
</dbReference>
<dbReference type="Proteomes" id="UP001171111">
    <property type="component" value="Unassembled WGS sequence"/>
</dbReference>
<organism evidence="1 2">
    <name type="scientific">Campylobacter magnus</name>
    <dbReference type="NCBI Taxonomy" id="3026462"/>
    <lineage>
        <taxon>Bacteria</taxon>
        <taxon>Pseudomonadati</taxon>
        <taxon>Campylobacterota</taxon>
        <taxon>Epsilonproteobacteria</taxon>
        <taxon>Campylobacterales</taxon>
        <taxon>Campylobacteraceae</taxon>
        <taxon>Campylobacter</taxon>
    </lineage>
</organism>
<proteinExistence type="predicted"/>
<dbReference type="InterPro" id="IPR036182">
    <property type="entry name" value="PCuAC_sf"/>
</dbReference>
<comment type="caution">
    <text evidence="1">The sequence shown here is derived from an EMBL/GenBank/DDBJ whole genome shotgun (WGS) entry which is preliminary data.</text>
</comment>
<sequence length="145" mass="15901">MKKFVLSIASIAVLFGADVEIDGAYARASIPNVPNSAAFFVIKNNSDKDIAITSANSDIAEKNELHTHIKENKMMKMMKIEKLVVPAKSSLELKSGGDHVMLMGLKKELKAGDEISLELSFSDGDKKSIKVPVKDLESTMHKMQH</sequence>
<dbReference type="RefSeq" id="WP_302244412.1">
    <property type="nucleotide sequence ID" value="NZ_JAULJQ010000006.1"/>
</dbReference>
<reference evidence="1 2" key="1">
    <citation type="submission" date="2023-06" db="EMBL/GenBank/DDBJ databases">
        <title>Campylobacter magnum sp. nov., isolated from cecal contents of domestic pigs (Sus scrofa domesticus).</title>
        <authorList>
            <person name="Papic B."/>
            <person name="Gruntar I."/>
        </authorList>
    </citation>
    <scope>NUCLEOTIDE SEQUENCE [LARGE SCALE GENOMIC DNA]</scope>
    <source>
        <strain evidence="2">34484-21</strain>
    </source>
</reference>